<feature type="compositionally biased region" description="Polar residues" evidence="1">
    <location>
        <begin position="33"/>
        <end position="46"/>
    </location>
</feature>
<evidence type="ECO:0000313" key="2">
    <source>
        <dbReference type="EMBL" id="TDQ38278.1"/>
    </source>
</evidence>
<gene>
    <name evidence="2" type="ORF">EV213_11016</name>
</gene>
<evidence type="ECO:0000313" key="3">
    <source>
        <dbReference type="Proteomes" id="UP000295632"/>
    </source>
</evidence>
<dbReference type="AlphaFoldDB" id="A0A4R6TWP6"/>
<name>A0A4R6TWP6_9BACI</name>
<feature type="region of interest" description="Disordered" evidence="1">
    <location>
        <begin position="1"/>
        <end position="55"/>
    </location>
</feature>
<feature type="compositionally biased region" description="Basic and acidic residues" evidence="1">
    <location>
        <begin position="1"/>
        <end position="16"/>
    </location>
</feature>
<dbReference type="Proteomes" id="UP000295632">
    <property type="component" value="Unassembled WGS sequence"/>
</dbReference>
<proteinExistence type="predicted"/>
<dbReference type="EMBL" id="SNYJ01000010">
    <property type="protein sequence ID" value="TDQ38278.1"/>
    <property type="molecule type" value="Genomic_DNA"/>
</dbReference>
<sequence>MNLQRPKDPMTRDDVLRPVNVRRSPTDDFSEMQAIQETADAPSTTSDVKERPYCK</sequence>
<accession>A0A4R6TWP6</accession>
<organism evidence="2 3">
    <name type="scientific">Aureibacillus halotolerans</name>
    <dbReference type="NCBI Taxonomy" id="1508390"/>
    <lineage>
        <taxon>Bacteria</taxon>
        <taxon>Bacillati</taxon>
        <taxon>Bacillota</taxon>
        <taxon>Bacilli</taxon>
        <taxon>Bacillales</taxon>
        <taxon>Bacillaceae</taxon>
        <taxon>Aureibacillus</taxon>
    </lineage>
</organism>
<reference evidence="2 3" key="1">
    <citation type="submission" date="2019-03" db="EMBL/GenBank/DDBJ databases">
        <title>Genomic Encyclopedia of Type Strains, Phase IV (KMG-IV): sequencing the most valuable type-strain genomes for metagenomic binning, comparative biology and taxonomic classification.</title>
        <authorList>
            <person name="Goeker M."/>
        </authorList>
    </citation>
    <scope>NUCLEOTIDE SEQUENCE [LARGE SCALE GENOMIC DNA]</scope>
    <source>
        <strain evidence="2 3">DSM 28697</strain>
    </source>
</reference>
<protein>
    <submittedName>
        <fullName evidence="2">Uncharacterized protein</fullName>
    </submittedName>
</protein>
<keyword evidence="3" id="KW-1185">Reference proteome</keyword>
<comment type="caution">
    <text evidence="2">The sequence shown here is derived from an EMBL/GenBank/DDBJ whole genome shotgun (WGS) entry which is preliminary data.</text>
</comment>
<evidence type="ECO:0000256" key="1">
    <source>
        <dbReference type="SAM" id="MobiDB-lite"/>
    </source>
</evidence>
<dbReference type="RefSeq" id="WP_166639293.1">
    <property type="nucleotide sequence ID" value="NZ_SNYJ01000010.1"/>
</dbReference>